<evidence type="ECO:0000256" key="1">
    <source>
        <dbReference type="SAM" id="Phobius"/>
    </source>
</evidence>
<dbReference type="GO" id="GO:0015097">
    <property type="term" value="F:mercury ion transmembrane transporter activity"/>
    <property type="evidence" value="ECO:0007669"/>
    <property type="project" value="InterPro"/>
</dbReference>
<feature type="transmembrane region" description="Helical" evidence="1">
    <location>
        <begin position="59"/>
        <end position="80"/>
    </location>
</feature>
<proteinExistence type="predicted"/>
<feature type="transmembrane region" description="Helical" evidence="1">
    <location>
        <begin position="112"/>
        <end position="130"/>
    </location>
</feature>
<organism evidence="2 3">
    <name type="scientific">Solemya elarraichensis gill symbiont</name>
    <dbReference type="NCBI Taxonomy" id="1918949"/>
    <lineage>
        <taxon>Bacteria</taxon>
        <taxon>Pseudomonadati</taxon>
        <taxon>Pseudomonadota</taxon>
        <taxon>Gammaproteobacteria</taxon>
        <taxon>sulfur-oxidizing symbionts</taxon>
    </lineage>
</organism>
<gene>
    <name evidence="2" type="ORF">BOW52_03600</name>
</gene>
<feature type="transmembrane region" description="Helical" evidence="1">
    <location>
        <begin position="86"/>
        <end position="105"/>
    </location>
</feature>
<feature type="transmembrane region" description="Helical" evidence="1">
    <location>
        <begin position="142"/>
        <end position="161"/>
    </location>
</feature>
<keyword evidence="1" id="KW-0472">Membrane</keyword>
<dbReference type="InterPro" id="IPR004891">
    <property type="entry name" value="Mercury-R_MerC"/>
</dbReference>
<accession>A0A1T2LBA7</accession>
<dbReference type="Proteomes" id="UP000190198">
    <property type="component" value="Unassembled WGS sequence"/>
</dbReference>
<keyword evidence="3" id="KW-1185">Reference proteome</keyword>
<dbReference type="GO" id="GO:0016020">
    <property type="term" value="C:membrane"/>
    <property type="evidence" value="ECO:0007669"/>
    <property type="project" value="InterPro"/>
</dbReference>
<comment type="caution">
    <text evidence="2">The sequence shown here is derived from an EMBL/GenBank/DDBJ whole genome shotgun (WGS) entry which is preliminary data.</text>
</comment>
<reference evidence="2 3" key="1">
    <citation type="submission" date="2016-11" db="EMBL/GenBank/DDBJ databases">
        <title>Mixed transmission modes and dynamic genome evolution in an obligate animal-bacterial symbiosis.</title>
        <authorList>
            <person name="Russell S.L."/>
            <person name="Corbett-Detig R.B."/>
            <person name="Cavanaugh C.M."/>
        </authorList>
    </citation>
    <scope>NUCLEOTIDE SEQUENCE [LARGE SCALE GENOMIC DNA]</scope>
    <source>
        <strain evidence="2">Sp-SM6</strain>
    </source>
</reference>
<keyword evidence="1" id="KW-1133">Transmembrane helix</keyword>
<sequence length="187" mass="20225">MDESRQYAPYHSAARAAVAARSSNRLEKPIEQGIYIMNTMNQAFNNLNYRDASGVCTSLLCVLHCLATPLLITVLPVLAATEHETHSVFAVVILLLGLLAFVPGYRKHRNKSIPVAGAAGVTMIIAAAVLPEMESGEIIETLMVVAGGLTLIGAHLHNAYWCKNCRSCGDNSCRLINQQVHIPTSIE</sequence>
<dbReference type="Pfam" id="PF03203">
    <property type="entry name" value="MerC"/>
    <property type="match status" value="1"/>
</dbReference>
<evidence type="ECO:0008006" key="4">
    <source>
        <dbReference type="Google" id="ProtNLM"/>
    </source>
</evidence>
<evidence type="ECO:0000313" key="2">
    <source>
        <dbReference type="EMBL" id="OOZ42246.1"/>
    </source>
</evidence>
<dbReference type="AlphaFoldDB" id="A0A1T2LBA7"/>
<name>A0A1T2LBA7_9GAMM</name>
<evidence type="ECO:0000313" key="3">
    <source>
        <dbReference type="Proteomes" id="UP000190198"/>
    </source>
</evidence>
<dbReference type="EMBL" id="MPRK01000044">
    <property type="protein sequence ID" value="OOZ42246.1"/>
    <property type="molecule type" value="Genomic_DNA"/>
</dbReference>
<protein>
    <recommendedName>
        <fullName evidence="4">MerC mercury resistance protein</fullName>
    </recommendedName>
</protein>
<keyword evidence="1" id="KW-0812">Transmembrane</keyword>